<keyword evidence="2" id="KW-1185">Reference proteome</keyword>
<dbReference type="Proteomes" id="UP001497700">
    <property type="component" value="Unassembled WGS sequence"/>
</dbReference>
<proteinExistence type="predicted"/>
<sequence>MLESSYEAYMVPGIDVFLGSFQRDQPREANLLQTYRIFTFEKFPGECPYSAANCQPAVHLSPADSKAACVAPEGPLTDVQDIEYSANDDAVIDKWTCNNVSSAWHSLDACKMAPRDQTGVVGQSLSVYGVEGLKIVDLSIVPETGAANTNNATLAVGEKAASIIIKELDLDRK</sequence>
<reference evidence="1 2" key="1">
    <citation type="journal article" date="2022" name="New Phytol.">
        <title>Ecological generalism drives hyperdiversity of secondary metabolite gene clusters in xylarialean endophytes.</title>
        <authorList>
            <person name="Franco M.E.E."/>
            <person name="Wisecaver J.H."/>
            <person name="Arnold A.E."/>
            <person name="Ju Y.M."/>
            <person name="Slot J.C."/>
            <person name="Ahrendt S."/>
            <person name="Moore L.P."/>
            <person name="Eastman K.E."/>
            <person name="Scott K."/>
            <person name="Konkel Z."/>
            <person name="Mondo S.J."/>
            <person name="Kuo A."/>
            <person name="Hayes R.D."/>
            <person name="Haridas S."/>
            <person name="Andreopoulos B."/>
            <person name="Riley R."/>
            <person name="LaButti K."/>
            <person name="Pangilinan J."/>
            <person name="Lipzen A."/>
            <person name="Amirebrahimi M."/>
            <person name="Yan J."/>
            <person name="Adam C."/>
            <person name="Keymanesh K."/>
            <person name="Ng V."/>
            <person name="Louie K."/>
            <person name="Northen T."/>
            <person name="Drula E."/>
            <person name="Henrissat B."/>
            <person name="Hsieh H.M."/>
            <person name="Youens-Clark K."/>
            <person name="Lutzoni F."/>
            <person name="Miadlikowska J."/>
            <person name="Eastwood D.C."/>
            <person name="Hamelin R.C."/>
            <person name="Grigoriev I.V."/>
            <person name="U'Ren J.M."/>
        </authorList>
    </citation>
    <scope>NUCLEOTIDE SEQUENCE [LARGE SCALE GENOMIC DNA]</scope>
    <source>
        <strain evidence="1 2">CBS 119005</strain>
    </source>
</reference>
<name>A0ACB9YHQ7_9PEZI</name>
<gene>
    <name evidence="1" type="ORF">F4820DRAFT_454557</name>
</gene>
<dbReference type="EMBL" id="MU393691">
    <property type="protein sequence ID" value="KAI4858766.1"/>
    <property type="molecule type" value="Genomic_DNA"/>
</dbReference>
<organism evidence="1 2">
    <name type="scientific">Hypoxylon rubiginosum</name>
    <dbReference type="NCBI Taxonomy" id="110542"/>
    <lineage>
        <taxon>Eukaryota</taxon>
        <taxon>Fungi</taxon>
        <taxon>Dikarya</taxon>
        <taxon>Ascomycota</taxon>
        <taxon>Pezizomycotina</taxon>
        <taxon>Sordariomycetes</taxon>
        <taxon>Xylariomycetidae</taxon>
        <taxon>Xylariales</taxon>
        <taxon>Hypoxylaceae</taxon>
        <taxon>Hypoxylon</taxon>
    </lineage>
</organism>
<evidence type="ECO:0000313" key="1">
    <source>
        <dbReference type="EMBL" id="KAI4858766.1"/>
    </source>
</evidence>
<evidence type="ECO:0000313" key="2">
    <source>
        <dbReference type="Proteomes" id="UP001497700"/>
    </source>
</evidence>
<protein>
    <submittedName>
        <fullName evidence="1">GMC oxidoreductase-domain-containing protein</fullName>
    </submittedName>
</protein>
<accession>A0ACB9YHQ7</accession>
<comment type="caution">
    <text evidence="1">The sequence shown here is derived from an EMBL/GenBank/DDBJ whole genome shotgun (WGS) entry which is preliminary data.</text>
</comment>